<dbReference type="AlphaFoldDB" id="A0A1H0Q2W8"/>
<proteinExistence type="predicted"/>
<name>A0A1H0Q2W8_9BACI</name>
<reference evidence="2" key="1">
    <citation type="submission" date="2016-10" db="EMBL/GenBank/DDBJ databases">
        <authorList>
            <person name="Varghese N."/>
            <person name="Submissions S."/>
        </authorList>
    </citation>
    <scope>NUCLEOTIDE SEQUENCE [LARGE SCALE GENOMIC DNA]</scope>
    <source>
        <strain evidence="2">IBRC-M10078</strain>
    </source>
</reference>
<keyword evidence="2" id="KW-1185">Reference proteome</keyword>
<dbReference type="RefSeq" id="WP_090849672.1">
    <property type="nucleotide sequence ID" value="NZ_FNJU01000001.1"/>
</dbReference>
<evidence type="ECO:0000313" key="1">
    <source>
        <dbReference type="EMBL" id="SDP11440.1"/>
    </source>
</evidence>
<organism evidence="1 2">
    <name type="scientific">Litchfieldia salsa</name>
    <dbReference type="NCBI Taxonomy" id="930152"/>
    <lineage>
        <taxon>Bacteria</taxon>
        <taxon>Bacillati</taxon>
        <taxon>Bacillota</taxon>
        <taxon>Bacilli</taxon>
        <taxon>Bacillales</taxon>
        <taxon>Bacillaceae</taxon>
        <taxon>Litchfieldia</taxon>
    </lineage>
</organism>
<gene>
    <name evidence="1" type="ORF">SAMN05216565_101564</name>
</gene>
<protein>
    <submittedName>
        <fullName evidence="1">Uncharacterized protein</fullName>
    </submittedName>
</protein>
<dbReference type="EMBL" id="FNJU01000001">
    <property type="protein sequence ID" value="SDP11440.1"/>
    <property type="molecule type" value="Genomic_DNA"/>
</dbReference>
<evidence type="ECO:0000313" key="2">
    <source>
        <dbReference type="Proteomes" id="UP000199159"/>
    </source>
</evidence>
<dbReference type="Proteomes" id="UP000199159">
    <property type="component" value="Unassembled WGS sequence"/>
</dbReference>
<sequence length="100" mass="11805">MTLTKQDKDFIDYITLWHLNKIPNGRVLGGKDQLEEVSTERLLHLYKGTVQLIKEIKEVVMTTQKCEPLFMAIDYISTKLLFERVIKDRLRYETVEGVFQ</sequence>
<accession>A0A1H0Q2W8</accession>